<protein>
    <recommendedName>
        <fullName evidence="5">Alpha-ribazole phosphatase</fullName>
    </recommendedName>
</protein>
<feature type="binding site" evidence="2">
    <location>
        <position position="65"/>
    </location>
    <ligand>
        <name>substrate</name>
    </ligand>
</feature>
<dbReference type="EMBL" id="AIMB01000007">
    <property type="protein sequence ID" value="EJF90518.1"/>
    <property type="molecule type" value="Genomic_DNA"/>
</dbReference>
<dbReference type="PIRSF" id="PIRSF000709">
    <property type="entry name" value="6PFK_2-Ptase"/>
    <property type="match status" value="1"/>
</dbReference>
<keyword evidence="4" id="KW-1185">Reference proteome</keyword>
<dbReference type="SUPFAM" id="SSF53254">
    <property type="entry name" value="Phosphoglycerate mutase-like"/>
    <property type="match status" value="1"/>
</dbReference>
<dbReference type="PANTHER" id="PTHR48100">
    <property type="entry name" value="BROAD-SPECIFICITY PHOSPHATASE YOR283W-RELATED"/>
    <property type="match status" value="1"/>
</dbReference>
<feature type="binding site" evidence="2">
    <location>
        <begin position="11"/>
        <end position="18"/>
    </location>
    <ligand>
        <name>substrate</name>
    </ligand>
</feature>
<name>J0ZPK8_9HYPH</name>
<proteinExistence type="predicted"/>
<dbReference type="CDD" id="cd07067">
    <property type="entry name" value="HP_PGM_like"/>
    <property type="match status" value="1"/>
</dbReference>
<dbReference type="GO" id="GO:0016791">
    <property type="term" value="F:phosphatase activity"/>
    <property type="evidence" value="ECO:0007669"/>
    <property type="project" value="TreeGrafter"/>
</dbReference>
<feature type="active site" description="Tele-phosphohistidine intermediate" evidence="1">
    <location>
        <position position="12"/>
    </location>
</feature>
<dbReference type="RefSeq" id="WP_008038894.1">
    <property type="nucleotide sequence ID" value="NZ_JH725147.1"/>
</dbReference>
<evidence type="ECO:0000256" key="1">
    <source>
        <dbReference type="PIRSR" id="PIRSR613078-1"/>
    </source>
</evidence>
<accession>J0ZPK8</accession>
<evidence type="ECO:0000313" key="3">
    <source>
        <dbReference type="EMBL" id="EJF90518.1"/>
    </source>
</evidence>
<dbReference type="HOGENOM" id="CLU_033323_9_1_5"/>
<comment type="caution">
    <text evidence="3">The sequence shown here is derived from an EMBL/GenBank/DDBJ whole genome shotgun (WGS) entry which is preliminary data.</text>
</comment>
<evidence type="ECO:0008006" key="5">
    <source>
        <dbReference type="Google" id="ProtNLM"/>
    </source>
</evidence>
<dbReference type="InterPro" id="IPR013078">
    <property type="entry name" value="His_Pase_superF_clade-1"/>
</dbReference>
<dbReference type="SMART" id="SM00855">
    <property type="entry name" value="PGAM"/>
    <property type="match status" value="1"/>
</dbReference>
<dbReference type="STRING" id="1094558.ME5_00919"/>
<sequence>MSMRSLIYFSRHGQTDWNISKRIQGQIERDITDFGREQAARNGRLLKELIKNSSDFDFVASPLRRTRETMEIIRGEMGVDVTNYRTDPKLMELNFGDWQGFTEEEIAKTKPQDIQARINDKWNFLPPGENAESYAMLAVRIQTWMKTVEKNTVCVTHGGCLRSILHLYGGLSEVEAANISIPQDKILKFDKNGLEWL</sequence>
<evidence type="ECO:0000256" key="2">
    <source>
        <dbReference type="PIRSR" id="PIRSR613078-2"/>
    </source>
</evidence>
<dbReference type="Proteomes" id="UP000008952">
    <property type="component" value="Unassembled WGS sequence"/>
</dbReference>
<dbReference type="OrthoDB" id="9781415at2"/>
<dbReference type="InterPro" id="IPR029033">
    <property type="entry name" value="His_PPase_superfam"/>
</dbReference>
<feature type="active site" description="Proton donor/acceptor" evidence="1">
    <location>
        <position position="92"/>
    </location>
</feature>
<dbReference type="PANTHER" id="PTHR48100:SF59">
    <property type="entry name" value="ADENOSYLCOBALAMIN_ALPHA-RIBAZOLE PHOSPHATASE"/>
    <property type="match status" value="1"/>
</dbReference>
<organism evidence="3 4">
    <name type="scientific">Bartonella tamiae Th239</name>
    <dbReference type="NCBI Taxonomy" id="1094558"/>
    <lineage>
        <taxon>Bacteria</taxon>
        <taxon>Pseudomonadati</taxon>
        <taxon>Pseudomonadota</taxon>
        <taxon>Alphaproteobacteria</taxon>
        <taxon>Hyphomicrobiales</taxon>
        <taxon>Bartonellaceae</taxon>
        <taxon>Bartonella</taxon>
    </lineage>
</organism>
<evidence type="ECO:0000313" key="4">
    <source>
        <dbReference type="Proteomes" id="UP000008952"/>
    </source>
</evidence>
<dbReference type="Pfam" id="PF00300">
    <property type="entry name" value="His_Phos_1"/>
    <property type="match status" value="1"/>
</dbReference>
<dbReference type="InterPro" id="IPR050275">
    <property type="entry name" value="PGM_Phosphatase"/>
</dbReference>
<dbReference type="GO" id="GO:0005737">
    <property type="term" value="C:cytoplasm"/>
    <property type="evidence" value="ECO:0007669"/>
    <property type="project" value="TreeGrafter"/>
</dbReference>
<dbReference type="eggNOG" id="COG0406">
    <property type="taxonomic scope" value="Bacteria"/>
</dbReference>
<gene>
    <name evidence="3" type="ORF">ME5_00919</name>
</gene>
<reference evidence="3 4" key="1">
    <citation type="submission" date="2012-03" db="EMBL/GenBank/DDBJ databases">
        <title>The Genome Sequence of Bartonella tamiae Th239.</title>
        <authorList>
            <consortium name="The Broad Institute Genome Sequencing Platform"/>
            <consortium name="The Broad Institute Genome Sequencing Center for Infectious Disease"/>
            <person name="Feldgarden M."/>
            <person name="Kirby J."/>
            <person name="Kosoy M."/>
            <person name="Birtles R."/>
            <person name="Probert W.S."/>
            <person name="Chiaraviglio L."/>
            <person name="Young S.K."/>
            <person name="Zeng Q."/>
            <person name="Gargeya S."/>
            <person name="Fitzgerald M."/>
            <person name="Haas B."/>
            <person name="Abouelleil A."/>
            <person name="Alvarado L."/>
            <person name="Arachchi H.M."/>
            <person name="Berlin A."/>
            <person name="Chapman S.B."/>
            <person name="Gearin G."/>
            <person name="Goldberg J."/>
            <person name="Griggs A."/>
            <person name="Gujja S."/>
            <person name="Hansen M."/>
            <person name="Heiman D."/>
            <person name="Howarth C."/>
            <person name="Larimer J."/>
            <person name="Lui A."/>
            <person name="MacDonald P.J.P."/>
            <person name="McCowen C."/>
            <person name="Montmayeur A."/>
            <person name="Murphy C."/>
            <person name="Neiman D."/>
            <person name="Pearson M."/>
            <person name="Priest M."/>
            <person name="Roberts A."/>
            <person name="Saif S."/>
            <person name="Shea T."/>
            <person name="Sisk P."/>
            <person name="Stolte C."/>
            <person name="Sykes S."/>
            <person name="Wortman J."/>
            <person name="Nusbaum C."/>
            <person name="Birren B."/>
        </authorList>
    </citation>
    <scope>NUCLEOTIDE SEQUENCE [LARGE SCALE GENOMIC DNA]</scope>
    <source>
        <strain evidence="3 4">Th239</strain>
    </source>
</reference>
<dbReference type="PATRIC" id="fig|1094558.3.peg.1005"/>
<dbReference type="Gene3D" id="3.40.50.1240">
    <property type="entry name" value="Phosphoglycerate mutase-like"/>
    <property type="match status" value="1"/>
</dbReference>
<dbReference type="AlphaFoldDB" id="J0ZPK8"/>